<accession>A0ABT5X467</accession>
<dbReference type="PROSITE" id="PS51372">
    <property type="entry name" value="PRD_2"/>
    <property type="match status" value="2"/>
</dbReference>
<proteinExistence type="predicted"/>
<dbReference type="SUPFAM" id="SSF50151">
    <property type="entry name" value="SacY-like RNA-binding domain"/>
    <property type="match status" value="1"/>
</dbReference>
<feature type="domain" description="PRD" evidence="2">
    <location>
        <begin position="171"/>
        <end position="281"/>
    </location>
</feature>
<evidence type="ECO:0000256" key="1">
    <source>
        <dbReference type="ARBA" id="ARBA00022737"/>
    </source>
</evidence>
<dbReference type="Gene3D" id="1.10.1790.10">
    <property type="entry name" value="PRD domain"/>
    <property type="match status" value="2"/>
</dbReference>
<dbReference type="EMBL" id="JAPDSH010000011">
    <property type="protein sequence ID" value="MDF0480790.1"/>
    <property type="molecule type" value="Genomic_DNA"/>
</dbReference>
<dbReference type="InterPro" id="IPR004341">
    <property type="entry name" value="CAT_RNA-bd_dom"/>
</dbReference>
<sequence length="286" mass="32768">MIIIKKVLNSSVILGEEEGKEKILLGKGIGYGKKQGETILESDVDQVFLPVESAQAQQIVELLVSIPEEFLEITQKTIKHAEDVLDIEVNSSIYFTLMDHLNFAVERFKKGITITNRVYWEISSYYPKELEVSHYCLDLIEDYFDCRLPFEEAGNIAFHLINAQSGEESTGNALKSAKMIGSIVNLVRYSLGMNIDTESIHYSRFITHVKFFVERFFSDELMTQEDNMLYNQIATLYPQAMNGALKVRDYIEKVYGKTMANEEVAYLAVHINRLISYSEIEDNKNK</sequence>
<dbReference type="SMART" id="SM01061">
    <property type="entry name" value="CAT_RBD"/>
    <property type="match status" value="1"/>
</dbReference>
<dbReference type="InterPro" id="IPR050661">
    <property type="entry name" value="BglG_antiterminators"/>
</dbReference>
<dbReference type="RefSeq" id="WP_275472338.1">
    <property type="nucleotide sequence ID" value="NZ_JAPDSH010000011.1"/>
</dbReference>
<protein>
    <submittedName>
        <fullName evidence="3">PRD domain-containing protein</fullName>
    </submittedName>
</protein>
<gene>
    <name evidence="3" type="ORF">OL233_10920</name>
</gene>
<dbReference type="Pfam" id="PF00874">
    <property type="entry name" value="PRD"/>
    <property type="match status" value="2"/>
</dbReference>
<evidence type="ECO:0000259" key="2">
    <source>
        <dbReference type="PROSITE" id="PS51372"/>
    </source>
</evidence>
<dbReference type="InterPro" id="IPR036650">
    <property type="entry name" value="CAT_RNA-bd_dom_sf"/>
</dbReference>
<name>A0ABT5X467_9ENTE</name>
<reference evidence="3" key="1">
    <citation type="submission" date="2022-10" db="EMBL/GenBank/DDBJ databases">
        <title>Vagococcus sp. isolated from poultry meat.</title>
        <authorList>
            <person name="Johansson P."/>
            <person name="Bjorkroth J."/>
        </authorList>
    </citation>
    <scope>NUCLEOTIDE SEQUENCE</scope>
    <source>
        <strain evidence="3">PNs007</strain>
    </source>
</reference>
<dbReference type="InterPro" id="IPR011608">
    <property type="entry name" value="PRD"/>
</dbReference>
<feature type="domain" description="PRD" evidence="2">
    <location>
        <begin position="65"/>
        <end position="170"/>
    </location>
</feature>
<dbReference type="Pfam" id="PF03123">
    <property type="entry name" value="CAT_RBD"/>
    <property type="match status" value="1"/>
</dbReference>
<dbReference type="InterPro" id="IPR036634">
    <property type="entry name" value="PRD_sf"/>
</dbReference>
<keyword evidence="4" id="KW-1185">Reference proteome</keyword>
<dbReference type="PANTHER" id="PTHR30185:SF15">
    <property type="entry name" value="CRYPTIC BETA-GLUCOSIDE BGL OPERON ANTITERMINATOR"/>
    <property type="match status" value="1"/>
</dbReference>
<dbReference type="SUPFAM" id="SSF63520">
    <property type="entry name" value="PTS-regulatory domain, PRD"/>
    <property type="match status" value="2"/>
</dbReference>
<dbReference type="PANTHER" id="PTHR30185">
    <property type="entry name" value="CRYPTIC BETA-GLUCOSIDE BGL OPERON ANTITERMINATOR"/>
    <property type="match status" value="1"/>
</dbReference>
<organism evidence="3 4">
    <name type="scientific">Vagococcus proximus</name>
    <dbReference type="NCBI Taxonomy" id="2991417"/>
    <lineage>
        <taxon>Bacteria</taxon>
        <taxon>Bacillati</taxon>
        <taxon>Bacillota</taxon>
        <taxon>Bacilli</taxon>
        <taxon>Lactobacillales</taxon>
        <taxon>Enterococcaceae</taxon>
        <taxon>Vagococcus</taxon>
    </lineage>
</organism>
<dbReference type="Gene3D" id="2.30.24.10">
    <property type="entry name" value="CAT RNA-binding domain"/>
    <property type="match status" value="1"/>
</dbReference>
<evidence type="ECO:0000313" key="3">
    <source>
        <dbReference type="EMBL" id="MDF0480790.1"/>
    </source>
</evidence>
<keyword evidence="1" id="KW-0677">Repeat</keyword>
<comment type="caution">
    <text evidence="3">The sequence shown here is derived from an EMBL/GenBank/DDBJ whole genome shotgun (WGS) entry which is preliminary data.</text>
</comment>
<dbReference type="Proteomes" id="UP001147148">
    <property type="component" value="Unassembled WGS sequence"/>
</dbReference>
<evidence type="ECO:0000313" key="4">
    <source>
        <dbReference type="Proteomes" id="UP001147148"/>
    </source>
</evidence>